<gene>
    <name evidence="2" type="ORF">BBOMB_0907</name>
</gene>
<comment type="caution">
    <text evidence="2">The sequence shown here is derived from an EMBL/GenBank/DDBJ whole genome shotgun (WGS) entry which is preliminary data.</text>
</comment>
<feature type="compositionally biased region" description="Polar residues" evidence="1">
    <location>
        <begin position="163"/>
        <end position="180"/>
    </location>
</feature>
<feature type="compositionally biased region" description="Polar residues" evidence="1">
    <location>
        <begin position="17"/>
        <end position="32"/>
    </location>
</feature>
<dbReference type="EMBL" id="ATLK01000001">
    <property type="protein sequence ID" value="KFF31532.1"/>
    <property type="molecule type" value="Genomic_DNA"/>
</dbReference>
<proteinExistence type="predicted"/>
<reference evidence="2 3" key="1">
    <citation type="journal article" date="2014" name="Appl. Environ. Microbiol.">
        <title>Genomic encyclopedia of type strains of the genus Bifidobacterium.</title>
        <authorList>
            <person name="Milani C."/>
            <person name="Lugli G.A."/>
            <person name="Duranti S."/>
            <person name="Turroni F."/>
            <person name="Bottacini F."/>
            <person name="Mangifesta M."/>
            <person name="Sanchez B."/>
            <person name="Viappiani A."/>
            <person name="Mancabelli L."/>
            <person name="Taminiau B."/>
            <person name="Delcenserie V."/>
            <person name="Barrangou R."/>
            <person name="Margolles A."/>
            <person name="van Sinderen D."/>
            <person name="Ventura M."/>
        </authorList>
    </citation>
    <scope>NUCLEOTIDE SEQUENCE [LARGE SCALE GENOMIC DNA]</scope>
    <source>
        <strain evidence="2 3">DSM 19703</strain>
    </source>
</reference>
<evidence type="ECO:0000313" key="3">
    <source>
        <dbReference type="Proteomes" id="UP000028730"/>
    </source>
</evidence>
<dbReference type="AlphaFoldDB" id="A0A080N358"/>
<protein>
    <submittedName>
        <fullName evidence="2">Uncharacterized protein</fullName>
    </submittedName>
</protein>
<accession>A0A080N358</accession>
<feature type="region of interest" description="Disordered" evidence="1">
    <location>
        <begin position="124"/>
        <end position="194"/>
    </location>
</feature>
<dbReference type="Proteomes" id="UP000028730">
    <property type="component" value="Unassembled WGS sequence"/>
</dbReference>
<evidence type="ECO:0000313" key="2">
    <source>
        <dbReference type="EMBL" id="KFF31532.1"/>
    </source>
</evidence>
<name>A0A080N358_9BIFI</name>
<feature type="region of interest" description="Disordered" evidence="1">
    <location>
        <begin position="1"/>
        <end position="41"/>
    </location>
</feature>
<organism evidence="2 3">
    <name type="scientific">Bifidobacterium bombi DSM 19703</name>
    <dbReference type="NCBI Taxonomy" id="1341695"/>
    <lineage>
        <taxon>Bacteria</taxon>
        <taxon>Bacillati</taxon>
        <taxon>Actinomycetota</taxon>
        <taxon>Actinomycetes</taxon>
        <taxon>Bifidobacteriales</taxon>
        <taxon>Bifidobacteriaceae</taxon>
        <taxon>Bifidobacterium</taxon>
    </lineage>
</organism>
<sequence length="194" mass="22203">MESARCIKADSAANPAHANQRTSRQTPEQTYGPTGPGGLTRQRIENHKYILIQTAILQQPPERCLKHQLPHNSKRTHYNHPPHDMTHGATEEFRSLWARNQIHTHTSPRKQTNFAHFSIKTPTHGRFRMHKDKENNPASNENSSRHPLSNFMEHKGKRIHHTSGFTDNQPISTHTISSYPPKQGKRHGCRSDSP</sequence>
<feature type="compositionally biased region" description="Polar residues" evidence="1">
    <location>
        <begin position="136"/>
        <end position="147"/>
    </location>
</feature>
<keyword evidence="3" id="KW-1185">Reference proteome</keyword>
<evidence type="ECO:0000256" key="1">
    <source>
        <dbReference type="SAM" id="MobiDB-lite"/>
    </source>
</evidence>